<evidence type="ECO:0000256" key="1">
    <source>
        <dbReference type="SAM" id="Phobius"/>
    </source>
</evidence>
<protein>
    <submittedName>
        <fullName evidence="2">Uncharacterized protein</fullName>
    </submittedName>
</protein>
<sequence length="40" mass="4676">IIPVCFKIAYYLGIHVIIQFFVSNILMLHLIIINAKFQEV</sequence>
<organism evidence="2">
    <name type="scientific">Lepeophtheirus salmonis</name>
    <name type="common">Salmon louse</name>
    <name type="synonym">Caligus salmonis</name>
    <dbReference type="NCBI Taxonomy" id="72036"/>
    <lineage>
        <taxon>Eukaryota</taxon>
        <taxon>Metazoa</taxon>
        <taxon>Ecdysozoa</taxon>
        <taxon>Arthropoda</taxon>
        <taxon>Crustacea</taxon>
        <taxon>Multicrustacea</taxon>
        <taxon>Hexanauplia</taxon>
        <taxon>Copepoda</taxon>
        <taxon>Siphonostomatoida</taxon>
        <taxon>Caligidae</taxon>
        <taxon>Lepeophtheirus</taxon>
    </lineage>
</organism>
<evidence type="ECO:0000313" key="2">
    <source>
        <dbReference type="EMBL" id="CDW33944.1"/>
    </source>
</evidence>
<reference evidence="2" key="1">
    <citation type="submission" date="2014-05" db="EMBL/GenBank/DDBJ databases">
        <authorList>
            <person name="Chronopoulou M."/>
        </authorList>
    </citation>
    <scope>NUCLEOTIDE SEQUENCE</scope>
    <source>
        <tissue evidence="2">Whole organism</tissue>
    </source>
</reference>
<dbReference type="AlphaFoldDB" id="A0A0K2U6R0"/>
<keyword evidence="1" id="KW-1133">Transmembrane helix</keyword>
<accession>A0A0K2U6R0</accession>
<dbReference type="EMBL" id="HACA01016583">
    <property type="protein sequence ID" value="CDW33944.1"/>
    <property type="molecule type" value="Transcribed_RNA"/>
</dbReference>
<name>A0A0K2U6R0_LEPSM</name>
<feature type="non-terminal residue" evidence="2">
    <location>
        <position position="1"/>
    </location>
</feature>
<proteinExistence type="predicted"/>
<keyword evidence="1" id="KW-0472">Membrane</keyword>
<keyword evidence="1" id="KW-0812">Transmembrane</keyword>
<feature type="transmembrane region" description="Helical" evidence="1">
    <location>
        <begin position="12"/>
        <end position="33"/>
    </location>
</feature>